<dbReference type="SUPFAM" id="SSF56529">
    <property type="entry name" value="FAH"/>
    <property type="match status" value="1"/>
</dbReference>
<proteinExistence type="predicted"/>
<dbReference type="GO" id="GO:0003824">
    <property type="term" value="F:catalytic activity"/>
    <property type="evidence" value="ECO:0007669"/>
    <property type="project" value="InterPro"/>
</dbReference>
<dbReference type="RefSeq" id="WP_221204197.1">
    <property type="nucleotide sequence ID" value="NZ_BAABBG010000001.1"/>
</dbReference>
<protein>
    <submittedName>
        <fullName evidence="4">2-keto-4-pentenoate hydratase/2-oxohepta-3-ene-1,7-dioic acid hydratase in catechol pathway</fullName>
    </submittedName>
</protein>
<reference evidence="4 5" key="1">
    <citation type="submission" date="2020-08" db="EMBL/GenBank/DDBJ databases">
        <title>Genomic Encyclopedia of Type Strains, Phase IV (KMG-IV): sequencing the most valuable type-strain genomes for metagenomic binning, comparative biology and taxonomic classification.</title>
        <authorList>
            <person name="Goeker M."/>
        </authorList>
    </citation>
    <scope>NUCLEOTIDE SEQUENCE [LARGE SCALE GENOMIC DNA]</scope>
    <source>
        <strain evidence="4 5">DSM 29050</strain>
    </source>
</reference>
<evidence type="ECO:0000256" key="2">
    <source>
        <dbReference type="SAM" id="Phobius"/>
    </source>
</evidence>
<keyword evidence="2" id="KW-0812">Transmembrane</keyword>
<evidence type="ECO:0000313" key="5">
    <source>
        <dbReference type="Proteomes" id="UP000581447"/>
    </source>
</evidence>
<keyword evidence="5" id="KW-1185">Reference proteome</keyword>
<keyword evidence="2" id="KW-1133">Transmembrane helix</keyword>
<dbReference type="Gene3D" id="3.90.850.10">
    <property type="entry name" value="Fumarylacetoacetase-like, C-terminal domain"/>
    <property type="match status" value="1"/>
</dbReference>
<keyword evidence="1" id="KW-0479">Metal-binding</keyword>
<dbReference type="PANTHER" id="PTHR11820">
    <property type="entry name" value="ACYLPYRUVASE"/>
    <property type="match status" value="1"/>
</dbReference>
<dbReference type="InterPro" id="IPR011234">
    <property type="entry name" value="Fumarylacetoacetase-like_C"/>
</dbReference>
<comment type="caution">
    <text evidence="4">The sequence shown here is derived from an EMBL/GenBank/DDBJ whole genome shotgun (WGS) entry which is preliminary data.</text>
</comment>
<evidence type="ECO:0000256" key="1">
    <source>
        <dbReference type="ARBA" id="ARBA00022723"/>
    </source>
</evidence>
<gene>
    <name evidence="4" type="ORF">GGR91_000386</name>
</gene>
<name>A0A840B0M9_9SPHN</name>
<organism evidence="4 5">
    <name type="scientific">Sphingorhabdus rigui</name>
    <dbReference type="NCBI Taxonomy" id="1282858"/>
    <lineage>
        <taxon>Bacteria</taxon>
        <taxon>Pseudomonadati</taxon>
        <taxon>Pseudomonadota</taxon>
        <taxon>Alphaproteobacteria</taxon>
        <taxon>Sphingomonadales</taxon>
        <taxon>Sphingomonadaceae</taxon>
        <taxon>Sphingorhabdus</taxon>
    </lineage>
</organism>
<dbReference type="Pfam" id="PF01557">
    <property type="entry name" value="FAA_hydrolase"/>
    <property type="match status" value="1"/>
</dbReference>
<feature type="transmembrane region" description="Helical" evidence="2">
    <location>
        <begin position="7"/>
        <end position="25"/>
    </location>
</feature>
<dbReference type="AlphaFoldDB" id="A0A840B0M9"/>
<evidence type="ECO:0000313" key="4">
    <source>
        <dbReference type="EMBL" id="MBB3942164.1"/>
    </source>
</evidence>
<dbReference type="Proteomes" id="UP000581447">
    <property type="component" value="Unassembled WGS sequence"/>
</dbReference>
<dbReference type="InterPro" id="IPR036663">
    <property type="entry name" value="Fumarylacetoacetase_C_sf"/>
</dbReference>
<dbReference type="EMBL" id="JACIEA010000001">
    <property type="protein sequence ID" value="MBB3942164.1"/>
    <property type="molecule type" value="Genomic_DNA"/>
</dbReference>
<accession>A0A840B0M9</accession>
<feature type="domain" description="Fumarylacetoacetase-like C-terminal" evidence="3">
    <location>
        <begin position="133"/>
        <end position="293"/>
    </location>
</feature>
<evidence type="ECO:0000259" key="3">
    <source>
        <dbReference type="Pfam" id="PF01557"/>
    </source>
</evidence>
<dbReference type="GO" id="GO:0046872">
    <property type="term" value="F:metal ion binding"/>
    <property type="evidence" value="ECO:0007669"/>
    <property type="project" value="UniProtKB-KW"/>
</dbReference>
<sequence>MSAVVKWFTAGIVVVAMVVVVAWFTSPDLQFNPASFEKDPLVQRLAPPEEATTLAQFRNAEGEIRTVLVTGYNKETVVGIDLKELGAPQTDDPFEALSGADITPVLSDNADNVPTISLPIANLLAAGPTGTQHIGTGTNFPEHADEANSSSVFQFPKFGPATAARTQVIAVAGVLLDYEVEICVRFDRTLRAPNDFDVAVKGLFLCGDFTNRNALINLADPDNLNSGRGFSDAKSGPDFFPTGPFLVIPKDWKAFVASIRMTTNVNGSPRQDARGNEMTLDFKQLVDKAFRDMARPRFLYRENYWKLAPEGSIPPTMTLMSGTAEGTIFTPPSRGDTIDGAVAYALQGGPFGKQTFFDVVRQTFIANELADGHYLQPGDAVHHGSNYLGDIVVKISK</sequence>
<keyword evidence="2" id="KW-0472">Membrane</keyword>